<keyword evidence="3" id="KW-1185">Reference proteome</keyword>
<dbReference type="InterPro" id="IPR018530">
    <property type="entry name" value="SiaC"/>
</dbReference>
<evidence type="ECO:0000313" key="2">
    <source>
        <dbReference type="EMBL" id="ALO17388.1"/>
    </source>
</evidence>
<dbReference type="OrthoDB" id="5297629at2"/>
<accession>A0A0S2I5Z0</accession>
<protein>
    <recommendedName>
        <fullName evidence="1">SiaC family regulatory phosphoprotein domain-containing protein</fullName>
    </recommendedName>
</protein>
<dbReference type="Proteomes" id="UP000064893">
    <property type="component" value="Chromosome"/>
</dbReference>
<organism evidence="2 3">
    <name type="scientific">Salinivirga cyanobacteriivorans</name>
    <dbReference type="NCBI Taxonomy" id="1307839"/>
    <lineage>
        <taxon>Bacteria</taxon>
        <taxon>Pseudomonadati</taxon>
        <taxon>Bacteroidota</taxon>
        <taxon>Bacteroidia</taxon>
        <taxon>Bacteroidales</taxon>
        <taxon>Salinivirgaceae</taxon>
        <taxon>Salinivirga</taxon>
    </lineage>
</organism>
<dbReference type="STRING" id="1307839.L21SP5_03795"/>
<dbReference type="EMBL" id="CP013118">
    <property type="protein sequence ID" value="ALO17388.1"/>
    <property type="molecule type" value="Genomic_DNA"/>
</dbReference>
<sequence>MMPVLYIEATKDTPRVIFDAEKNQFEITEKSLPEDAVGFFQPIFDWLNQYIDQPNPENTFIFYLDYFSTSTAKQLSKVFFLLEKLSEKAQVKIIWKYQAADLDMYNAGLRYQKMLDVDFEIEKV</sequence>
<evidence type="ECO:0000259" key="1">
    <source>
        <dbReference type="Pfam" id="PF09345"/>
    </source>
</evidence>
<dbReference type="KEGG" id="blq:L21SP5_03795"/>
<gene>
    <name evidence="2" type="ORF">L21SP5_03795</name>
</gene>
<dbReference type="RefSeq" id="WP_057954662.1">
    <property type="nucleotide sequence ID" value="NZ_CP013118.1"/>
</dbReference>
<dbReference type="AlphaFoldDB" id="A0A0S2I5Z0"/>
<proteinExistence type="predicted"/>
<name>A0A0S2I5Z0_9BACT</name>
<reference evidence="2 3" key="1">
    <citation type="submission" date="2015-11" db="EMBL/GenBank/DDBJ databases">
        <title>Description and complete genome sequence of a novel strain predominating in hypersaline microbial mats and representing a new family of the Bacteriodetes phylum.</title>
        <authorList>
            <person name="Spring S."/>
            <person name="Bunk B."/>
            <person name="Sproer C."/>
            <person name="Klenk H.-P."/>
        </authorList>
    </citation>
    <scope>NUCLEOTIDE SEQUENCE [LARGE SCALE GENOMIC DNA]</scope>
    <source>
        <strain evidence="2 3">L21-Spi-D4</strain>
    </source>
</reference>
<dbReference type="Pfam" id="PF09345">
    <property type="entry name" value="SiaC"/>
    <property type="match status" value="1"/>
</dbReference>
<feature type="domain" description="SiaC family regulatory phosphoprotein" evidence="1">
    <location>
        <begin position="7"/>
        <end position="123"/>
    </location>
</feature>
<evidence type="ECO:0000313" key="3">
    <source>
        <dbReference type="Proteomes" id="UP000064893"/>
    </source>
</evidence>